<dbReference type="Proteomes" id="UP000636479">
    <property type="component" value="Unassembled WGS sequence"/>
</dbReference>
<gene>
    <name evidence="2" type="ORF">MIND_01364600</name>
</gene>
<dbReference type="OrthoDB" id="10517216at2759"/>
<dbReference type="EMBL" id="JACAZF010000016">
    <property type="protein sequence ID" value="KAF7289898.1"/>
    <property type="molecule type" value="Genomic_DNA"/>
</dbReference>
<comment type="caution">
    <text evidence="2">The sequence shown here is derived from an EMBL/GenBank/DDBJ whole genome shotgun (WGS) entry which is preliminary data.</text>
</comment>
<dbReference type="AlphaFoldDB" id="A0A8H6S067"/>
<organism evidence="2 3">
    <name type="scientific">Mycena indigotica</name>
    <dbReference type="NCBI Taxonomy" id="2126181"/>
    <lineage>
        <taxon>Eukaryota</taxon>
        <taxon>Fungi</taxon>
        <taxon>Dikarya</taxon>
        <taxon>Basidiomycota</taxon>
        <taxon>Agaricomycotina</taxon>
        <taxon>Agaricomycetes</taxon>
        <taxon>Agaricomycetidae</taxon>
        <taxon>Agaricales</taxon>
        <taxon>Marasmiineae</taxon>
        <taxon>Mycenaceae</taxon>
        <taxon>Mycena</taxon>
    </lineage>
</organism>
<name>A0A8H6S067_9AGAR</name>
<feature type="compositionally biased region" description="Low complexity" evidence="1">
    <location>
        <begin position="49"/>
        <end position="71"/>
    </location>
</feature>
<dbReference type="RefSeq" id="XP_037213627.1">
    <property type="nucleotide sequence ID" value="XM_037370071.1"/>
</dbReference>
<reference evidence="2" key="1">
    <citation type="submission" date="2020-05" db="EMBL/GenBank/DDBJ databases">
        <title>Mycena genomes resolve the evolution of fungal bioluminescence.</title>
        <authorList>
            <person name="Tsai I.J."/>
        </authorList>
    </citation>
    <scope>NUCLEOTIDE SEQUENCE</scope>
    <source>
        <strain evidence="2">171206Taipei</strain>
    </source>
</reference>
<evidence type="ECO:0000313" key="3">
    <source>
        <dbReference type="Proteomes" id="UP000636479"/>
    </source>
</evidence>
<feature type="region of interest" description="Disordered" evidence="1">
    <location>
        <begin position="11"/>
        <end position="99"/>
    </location>
</feature>
<protein>
    <submittedName>
        <fullName evidence="2">Uncharacterized protein</fullName>
    </submittedName>
</protein>
<keyword evidence="3" id="KW-1185">Reference proteome</keyword>
<dbReference type="GeneID" id="59352587"/>
<accession>A0A8H6S067</accession>
<proteinExistence type="predicted"/>
<sequence>MLVNNVLHLLSAPLGQPKPDRKNRSSFSKPYKPKPLISALQRFVRTERSSSPSPSPVSDGEDSSSSSSDVSQTEANGEGSGAPVPPTITAQGASWEGTRDVPNIKDSAFMFHELSDIRLSYRRPIMADVMHHPDVHRRLQFRRLRDARAVGTAASAVPFTVQPTRSLLKPISHITRTWLRLQRIAEDILEDAEMYHHLVYAQTPVGKYEEYRHRWDLFVERRPPAPLLRFADVPWPVDCGRVFTREQITAGQIHRFLVRPNTCEELEWAAVHRLELEIDRWSAVNVAQYLLPRVAKPDHDCVSDAAKLAVVHMANIREELLHHFTSSGLSRAHLKLQRWQRKQEEMEAAKQG</sequence>
<evidence type="ECO:0000313" key="2">
    <source>
        <dbReference type="EMBL" id="KAF7289898.1"/>
    </source>
</evidence>
<evidence type="ECO:0000256" key="1">
    <source>
        <dbReference type="SAM" id="MobiDB-lite"/>
    </source>
</evidence>